<dbReference type="SUPFAM" id="SSF56024">
    <property type="entry name" value="Phospholipase D/nuclease"/>
    <property type="match status" value="2"/>
</dbReference>
<dbReference type="AlphaFoldDB" id="A0A1I7FR88"/>
<dbReference type="Proteomes" id="UP000198817">
    <property type="component" value="Unassembled WGS sequence"/>
</dbReference>
<dbReference type="GO" id="GO:0005886">
    <property type="term" value="C:plasma membrane"/>
    <property type="evidence" value="ECO:0007669"/>
    <property type="project" value="UniProtKB-SubCell"/>
</dbReference>
<evidence type="ECO:0000256" key="4">
    <source>
        <dbReference type="ARBA" id="ARBA00022692"/>
    </source>
</evidence>
<keyword evidence="7 9" id="KW-0472">Membrane</keyword>
<keyword evidence="6 9" id="KW-1133">Transmembrane helix</keyword>
<name>A0A1I7FR88_9FIRM</name>
<evidence type="ECO:0000256" key="8">
    <source>
        <dbReference type="NCBIfam" id="TIGR04265"/>
    </source>
</evidence>
<dbReference type="RefSeq" id="WP_242935052.1">
    <property type="nucleotide sequence ID" value="NZ_CACWQI010000008.1"/>
</dbReference>
<evidence type="ECO:0000256" key="1">
    <source>
        <dbReference type="ARBA" id="ARBA00004236"/>
    </source>
</evidence>
<dbReference type="InterPro" id="IPR025202">
    <property type="entry name" value="PLD-like_dom"/>
</dbReference>
<dbReference type="Pfam" id="PF13091">
    <property type="entry name" value="PLDc_2"/>
    <property type="match status" value="2"/>
</dbReference>
<keyword evidence="12" id="KW-1185">Reference proteome</keyword>
<evidence type="ECO:0000256" key="2">
    <source>
        <dbReference type="ARBA" id="ARBA00022475"/>
    </source>
</evidence>
<keyword evidence="2" id="KW-1003">Cell membrane</keyword>
<dbReference type="NCBIfam" id="TIGR04265">
    <property type="entry name" value="bac_cardiolipin"/>
    <property type="match status" value="1"/>
</dbReference>
<dbReference type="CDD" id="cd09160">
    <property type="entry name" value="PLDc_SMU_988_like_2"/>
    <property type="match status" value="1"/>
</dbReference>
<proteinExistence type="predicted"/>
<dbReference type="PROSITE" id="PS50035">
    <property type="entry name" value="PLD"/>
    <property type="match status" value="2"/>
</dbReference>
<evidence type="ECO:0000256" key="7">
    <source>
        <dbReference type="ARBA" id="ARBA00023136"/>
    </source>
</evidence>
<dbReference type="EMBL" id="FPBT01000003">
    <property type="protein sequence ID" value="SFU38516.1"/>
    <property type="molecule type" value="Genomic_DNA"/>
</dbReference>
<dbReference type="InterPro" id="IPR022924">
    <property type="entry name" value="Cardiolipin_synthase"/>
</dbReference>
<accession>A0A1I7FR88</accession>
<evidence type="ECO:0000256" key="6">
    <source>
        <dbReference type="ARBA" id="ARBA00022989"/>
    </source>
</evidence>
<evidence type="ECO:0000313" key="11">
    <source>
        <dbReference type="EMBL" id="SFU38516.1"/>
    </source>
</evidence>
<feature type="domain" description="PLD phosphodiesterase" evidence="10">
    <location>
        <begin position="248"/>
        <end position="275"/>
    </location>
</feature>
<dbReference type="GO" id="GO:0032049">
    <property type="term" value="P:cardiolipin biosynthetic process"/>
    <property type="evidence" value="ECO:0007669"/>
    <property type="project" value="UniProtKB-UniRule"/>
</dbReference>
<reference evidence="11 12" key="1">
    <citation type="submission" date="2016-10" db="EMBL/GenBank/DDBJ databases">
        <authorList>
            <person name="de Groot N.N."/>
        </authorList>
    </citation>
    <scope>NUCLEOTIDE SEQUENCE [LARGE SCALE GENOMIC DNA]</scope>
    <source>
        <strain evidence="11 12">KHGC13</strain>
    </source>
</reference>
<evidence type="ECO:0000313" key="12">
    <source>
        <dbReference type="Proteomes" id="UP000198817"/>
    </source>
</evidence>
<keyword evidence="5" id="KW-0677">Repeat</keyword>
<dbReference type="CDD" id="cd09154">
    <property type="entry name" value="PLDc_SMU_988_like_1"/>
    <property type="match status" value="1"/>
</dbReference>
<evidence type="ECO:0000259" key="10">
    <source>
        <dbReference type="PROSITE" id="PS50035"/>
    </source>
</evidence>
<dbReference type="PANTHER" id="PTHR21248:SF22">
    <property type="entry name" value="PHOSPHOLIPASE D"/>
    <property type="match status" value="1"/>
</dbReference>
<dbReference type="Gene3D" id="3.30.870.10">
    <property type="entry name" value="Endonuclease Chain A"/>
    <property type="match status" value="2"/>
</dbReference>
<dbReference type="PANTHER" id="PTHR21248">
    <property type="entry name" value="CARDIOLIPIN SYNTHASE"/>
    <property type="match status" value="1"/>
</dbReference>
<keyword evidence="3" id="KW-0808">Transferase</keyword>
<dbReference type="GO" id="GO:0008808">
    <property type="term" value="F:cardiolipin synthase activity"/>
    <property type="evidence" value="ECO:0007669"/>
    <property type="project" value="UniProtKB-UniRule"/>
</dbReference>
<feature type="transmembrane region" description="Helical" evidence="9">
    <location>
        <begin position="46"/>
        <end position="64"/>
    </location>
</feature>
<organism evidence="11 12">
    <name type="scientific">Eubacterium pyruvativorans</name>
    <dbReference type="NCBI Taxonomy" id="155865"/>
    <lineage>
        <taxon>Bacteria</taxon>
        <taxon>Bacillati</taxon>
        <taxon>Bacillota</taxon>
        <taxon>Clostridia</taxon>
        <taxon>Eubacteriales</taxon>
        <taxon>Eubacteriaceae</taxon>
        <taxon>Eubacterium</taxon>
    </lineage>
</organism>
<evidence type="ECO:0000256" key="3">
    <source>
        <dbReference type="ARBA" id="ARBA00022679"/>
    </source>
</evidence>
<evidence type="ECO:0000256" key="5">
    <source>
        <dbReference type="ARBA" id="ARBA00022737"/>
    </source>
</evidence>
<comment type="subcellular location">
    <subcellularLocation>
        <location evidence="1">Cell membrane</location>
    </subcellularLocation>
</comment>
<protein>
    <recommendedName>
        <fullName evidence="8">Cardiolipin synthase</fullName>
        <ecNumber evidence="8">2.7.8.-</ecNumber>
    </recommendedName>
</protein>
<keyword evidence="4 9" id="KW-0812">Transmembrane</keyword>
<evidence type="ECO:0000256" key="9">
    <source>
        <dbReference type="SAM" id="Phobius"/>
    </source>
</evidence>
<dbReference type="STRING" id="155865.SAMN05216515_10385"/>
<dbReference type="InterPro" id="IPR001736">
    <property type="entry name" value="PLipase_D/transphosphatidylase"/>
</dbReference>
<dbReference type="SMART" id="SM00155">
    <property type="entry name" value="PLDc"/>
    <property type="match status" value="2"/>
</dbReference>
<feature type="transmembrane region" description="Helical" evidence="9">
    <location>
        <begin position="21"/>
        <end position="40"/>
    </location>
</feature>
<feature type="domain" description="PLD phosphodiesterase" evidence="10">
    <location>
        <begin position="428"/>
        <end position="455"/>
    </location>
</feature>
<gene>
    <name evidence="11" type="ORF">SAMN05216508_10385</name>
</gene>
<sequence length="515" mass="60021">MDRFRSIFSKIFTSIFNRLTIIVVLFLAQVVYFGFIIYRFAAYATWINMGFRAVSVLFALYIIWRPANPEYKIGMILGMAIFPEMGVMLFLLFGMSRRSRTLSRRIGDADVRSRQELKQQSDIAGIRDRRRRGTIRYLNRWAGFPAWDHTTARYYPVGDTMFRDMLEDLKHAEHFIFLEYFIVSRGELWDAIYAILKEKAASGVDVRLIYDDIGSIHHIPRHIQRDLKADGIRVMAFNTVKPFLSLVYNNRDHRKISVIDGWVGYTGGANVADEYVNRIVRFGHWKDAGVRLEGEGVWNLTVMFLTMWNAFSEDDADFSMYRPHVWHPESFPSDGMIQPFSDSPLDDEQTGENTYIDILNQARHYVYIYTPYLIIDDDMERALRLAAKRGVDVRIVTPGIPDKPLIFAITRSYYRSLMEAGVKIYEYTPGFIHAKCCLSDDQVAVVGTINFDYRSFYLHFECGCLFTETESVIRDLSADCRETLRRSRQVRKDDLKKHPFGTMAAFFFRIFSPLF</sequence>
<dbReference type="EC" id="2.7.8.-" evidence="8"/>
<feature type="transmembrane region" description="Helical" evidence="9">
    <location>
        <begin position="76"/>
        <end position="95"/>
    </location>
</feature>